<evidence type="ECO:0000256" key="7">
    <source>
        <dbReference type="PROSITE-ProRule" id="PRU00042"/>
    </source>
</evidence>
<dbReference type="Gene3D" id="3.30.160.60">
    <property type="entry name" value="Classic Zinc Finger"/>
    <property type="match status" value="1"/>
</dbReference>
<dbReference type="PROSITE" id="PS50157">
    <property type="entry name" value="ZINC_FINGER_C2H2_2"/>
    <property type="match status" value="1"/>
</dbReference>
<feature type="domain" description="C2H2-type" evidence="9">
    <location>
        <begin position="77"/>
        <end position="104"/>
    </location>
</feature>
<dbReference type="InterPro" id="IPR013087">
    <property type="entry name" value="Znf_C2H2_type"/>
</dbReference>
<dbReference type="PROSITE" id="PS00028">
    <property type="entry name" value="ZINC_FINGER_C2H2_1"/>
    <property type="match status" value="1"/>
</dbReference>
<evidence type="ECO:0000256" key="2">
    <source>
        <dbReference type="ARBA" id="ARBA00022723"/>
    </source>
</evidence>
<keyword evidence="2" id="KW-0479">Metal-binding</keyword>
<evidence type="ECO:0000259" key="9">
    <source>
        <dbReference type="PROSITE" id="PS50157"/>
    </source>
</evidence>
<evidence type="ECO:0000256" key="4">
    <source>
        <dbReference type="ARBA" id="ARBA00022771"/>
    </source>
</evidence>
<dbReference type="SUPFAM" id="SSF57667">
    <property type="entry name" value="beta-beta-alpha zinc fingers"/>
    <property type="match status" value="1"/>
</dbReference>
<dbReference type="GO" id="GO:0008270">
    <property type="term" value="F:zinc ion binding"/>
    <property type="evidence" value="ECO:0007669"/>
    <property type="project" value="UniProtKB-KW"/>
</dbReference>
<keyword evidence="6" id="KW-0539">Nucleus</keyword>
<evidence type="ECO:0000256" key="6">
    <source>
        <dbReference type="ARBA" id="ARBA00023242"/>
    </source>
</evidence>
<evidence type="ECO:0000256" key="5">
    <source>
        <dbReference type="ARBA" id="ARBA00022833"/>
    </source>
</evidence>
<dbReference type="PANTHER" id="PTHR24406">
    <property type="entry name" value="TRANSCRIPTIONAL REPRESSOR CTCFL-RELATED"/>
    <property type="match status" value="1"/>
</dbReference>
<feature type="region of interest" description="Disordered" evidence="8">
    <location>
        <begin position="203"/>
        <end position="228"/>
    </location>
</feature>
<dbReference type="FunFam" id="3.30.160.60:FF:001498">
    <property type="entry name" value="Zinc finger protein 404"/>
    <property type="match status" value="1"/>
</dbReference>
<dbReference type="WBParaSite" id="ASIM_0001506201-mRNA-1">
    <property type="protein sequence ID" value="ASIM_0001506201-mRNA-1"/>
    <property type="gene ID" value="ASIM_0001506201"/>
</dbReference>
<reference evidence="12" key="1">
    <citation type="submission" date="2017-02" db="UniProtKB">
        <authorList>
            <consortium name="WormBaseParasite"/>
        </authorList>
    </citation>
    <scope>IDENTIFICATION</scope>
</reference>
<organism evidence="12">
    <name type="scientific">Anisakis simplex</name>
    <name type="common">Herring worm</name>
    <dbReference type="NCBI Taxonomy" id="6269"/>
    <lineage>
        <taxon>Eukaryota</taxon>
        <taxon>Metazoa</taxon>
        <taxon>Ecdysozoa</taxon>
        <taxon>Nematoda</taxon>
        <taxon>Chromadorea</taxon>
        <taxon>Rhabditida</taxon>
        <taxon>Spirurina</taxon>
        <taxon>Ascaridomorpha</taxon>
        <taxon>Ascaridoidea</taxon>
        <taxon>Anisakidae</taxon>
        <taxon>Anisakis</taxon>
        <taxon>Anisakis simplex complex</taxon>
    </lineage>
</organism>
<name>A0A0M3K2C7_ANISI</name>
<reference evidence="10 11" key="2">
    <citation type="submission" date="2018-11" db="EMBL/GenBank/DDBJ databases">
        <authorList>
            <consortium name="Pathogen Informatics"/>
        </authorList>
    </citation>
    <scope>NUCLEOTIDE SEQUENCE [LARGE SCALE GENOMIC DNA]</scope>
</reference>
<dbReference type="InterPro" id="IPR036236">
    <property type="entry name" value="Znf_C2H2_sf"/>
</dbReference>
<evidence type="ECO:0000256" key="8">
    <source>
        <dbReference type="SAM" id="MobiDB-lite"/>
    </source>
</evidence>
<evidence type="ECO:0000313" key="12">
    <source>
        <dbReference type="WBParaSite" id="ASIM_0001506201-mRNA-1"/>
    </source>
</evidence>
<evidence type="ECO:0000313" key="10">
    <source>
        <dbReference type="EMBL" id="VDK52522.1"/>
    </source>
</evidence>
<dbReference type="OrthoDB" id="8117402at2759"/>
<keyword evidence="3" id="KW-0677">Repeat</keyword>
<dbReference type="InterPro" id="IPR050888">
    <property type="entry name" value="ZnF_C2H2-type_TF"/>
</dbReference>
<comment type="subcellular location">
    <subcellularLocation>
        <location evidence="1">Nucleus</location>
    </subcellularLocation>
</comment>
<accession>A0A0M3K2C7</accession>
<evidence type="ECO:0000256" key="3">
    <source>
        <dbReference type="ARBA" id="ARBA00022737"/>
    </source>
</evidence>
<protein>
    <submittedName>
        <fullName evidence="12">Zinc finger protein 32 (inferred by orthology to a human protein)</fullName>
    </submittedName>
</protein>
<keyword evidence="5" id="KW-0862">Zinc</keyword>
<feature type="compositionally biased region" description="Low complexity" evidence="8">
    <location>
        <begin position="206"/>
        <end position="220"/>
    </location>
</feature>
<keyword evidence="4 7" id="KW-0863">Zinc-finger</keyword>
<dbReference type="SMART" id="SM00355">
    <property type="entry name" value="ZnF_C2H2"/>
    <property type="match status" value="2"/>
</dbReference>
<evidence type="ECO:0000256" key="1">
    <source>
        <dbReference type="ARBA" id="ARBA00004123"/>
    </source>
</evidence>
<dbReference type="GO" id="GO:0005634">
    <property type="term" value="C:nucleus"/>
    <property type="evidence" value="ECO:0007669"/>
    <property type="project" value="UniProtKB-SubCell"/>
</dbReference>
<gene>
    <name evidence="10" type="ORF">ASIM_LOCUS14472</name>
</gene>
<dbReference type="AlphaFoldDB" id="A0A0M3K2C7"/>
<dbReference type="Proteomes" id="UP000267096">
    <property type="component" value="Unassembled WGS sequence"/>
</dbReference>
<evidence type="ECO:0000313" key="11">
    <source>
        <dbReference type="Proteomes" id="UP000267096"/>
    </source>
</evidence>
<keyword evidence="11" id="KW-1185">Reference proteome</keyword>
<dbReference type="Pfam" id="PF00096">
    <property type="entry name" value="zf-C2H2"/>
    <property type="match status" value="2"/>
</dbReference>
<dbReference type="EMBL" id="UYRR01031772">
    <property type="protein sequence ID" value="VDK52522.1"/>
    <property type="molecule type" value="Genomic_DNA"/>
</dbReference>
<sequence length="413" mass="45916">MRMRHLSTFILVYIPVNDRSGYFFDRLNTLLEDFSMKIKLSLNEIEFTYVLTMRCWARLIRSSIISSTASAPVNLNDTCSYCDKSFTNQGNMQVHQRVHTGEKPFNYPPECIAAHISSSQVSILFRYKCNACDKSYAQKVGLKIHLEQCQQYLSNEGVISADEDLEKPNAIECLIPNILRIQDGAISLTPFQYSPQMIATERHDSTNSSPISIKPPTSSPFQTTQSPQTKLFAPPQQMPVSTPSSLLVQCNTNATISPPKATAIAQVHVPTQNIISPSAFHGIVSDPYKGSASIESPSFSHPQLVTLKRLLDGTTACSQFVPAQFLLPNQQLQLLLQSSQPSEQWCTNASAMNHQQQYHQNHQPMSHFMSNIPNGLSSYVSLLPQLTATFPGVMMQSGFVPPTIKNESSPMIV</sequence>
<proteinExistence type="predicted"/>